<protein>
    <recommendedName>
        <fullName evidence="4">Integrase core domain containing protein</fullName>
    </recommendedName>
</protein>
<dbReference type="Proteomes" id="UP000011115">
    <property type="component" value="Unassembled WGS sequence"/>
</dbReference>
<sequence length="103" mass="11788">MTREFYASYSATVRNVMPKRAKPLAQPPLQDTLAQNFSVDISEATIHHFIYGPTHTLPLNTVEEDIDAQPEPIRARGKRHRSSKNSDNTKEARAKKLELQWTE</sequence>
<organism evidence="2 3">
    <name type="scientific">Solanum tuberosum</name>
    <name type="common">Potato</name>
    <dbReference type="NCBI Taxonomy" id="4113"/>
    <lineage>
        <taxon>Eukaryota</taxon>
        <taxon>Viridiplantae</taxon>
        <taxon>Streptophyta</taxon>
        <taxon>Embryophyta</taxon>
        <taxon>Tracheophyta</taxon>
        <taxon>Spermatophyta</taxon>
        <taxon>Magnoliopsida</taxon>
        <taxon>eudicotyledons</taxon>
        <taxon>Gunneridae</taxon>
        <taxon>Pentapetalae</taxon>
        <taxon>asterids</taxon>
        <taxon>lamiids</taxon>
        <taxon>Solanales</taxon>
        <taxon>Solanaceae</taxon>
        <taxon>Solanoideae</taxon>
        <taxon>Solaneae</taxon>
        <taxon>Solanum</taxon>
    </lineage>
</organism>
<dbReference type="AlphaFoldDB" id="M1DCT9"/>
<reference evidence="2" key="2">
    <citation type="submission" date="2015-06" db="UniProtKB">
        <authorList>
            <consortium name="EnsemblPlants"/>
        </authorList>
    </citation>
    <scope>IDENTIFICATION</scope>
    <source>
        <strain evidence="2">DM1-3 516 R44</strain>
    </source>
</reference>
<feature type="compositionally biased region" description="Basic and acidic residues" evidence="1">
    <location>
        <begin position="87"/>
        <end position="103"/>
    </location>
</feature>
<evidence type="ECO:0000313" key="2">
    <source>
        <dbReference type="EnsemblPlants" id="PGSC0003DMT400086939"/>
    </source>
</evidence>
<proteinExistence type="predicted"/>
<name>M1DCT9_SOLTU</name>
<dbReference type="HOGENOM" id="CLU_2268575_0_0_1"/>
<dbReference type="InParanoid" id="M1DCT9"/>
<evidence type="ECO:0008006" key="4">
    <source>
        <dbReference type="Google" id="ProtNLM"/>
    </source>
</evidence>
<feature type="region of interest" description="Disordered" evidence="1">
    <location>
        <begin position="64"/>
        <end position="103"/>
    </location>
</feature>
<keyword evidence="3" id="KW-1185">Reference proteome</keyword>
<evidence type="ECO:0000256" key="1">
    <source>
        <dbReference type="SAM" id="MobiDB-lite"/>
    </source>
</evidence>
<accession>M1DCT9</accession>
<dbReference type="Gramene" id="PGSC0003DMT400086939">
    <property type="protein sequence ID" value="PGSC0003DMT400086939"/>
    <property type="gene ID" value="PGSC0003DMG400036510"/>
</dbReference>
<reference evidence="3" key="1">
    <citation type="journal article" date="2011" name="Nature">
        <title>Genome sequence and analysis of the tuber crop potato.</title>
        <authorList>
            <consortium name="The Potato Genome Sequencing Consortium"/>
        </authorList>
    </citation>
    <scope>NUCLEOTIDE SEQUENCE [LARGE SCALE GENOMIC DNA]</scope>
    <source>
        <strain evidence="3">cv. DM1-3 516 R44</strain>
    </source>
</reference>
<evidence type="ECO:0000313" key="3">
    <source>
        <dbReference type="Proteomes" id="UP000011115"/>
    </source>
</evidence>
<dbReference type="PaxDb" id="4113-PGSC0003DMT400086939"/>
<dbReference type="EnsemblPlants" id="PGSC0003DMT400086939">
    <property type="protein sequence ID" value="PGSC0003DMT400086939"/>
    <property type="gene ID" value="PGSC0003DMG400036510"/>
</dbReference>